<dbReference type="Gene3D" id="3.30.710.10">
    <property type="entry name" value="Potassium Channel Kv1.1, Chain A"/>
    <property type="match status" value="1"/>
</dbReference>
<name>A0A4Y9YCZ7_9AGAM</name>
<dbReference type="CDD" id="cd18186">
    <property type="entry name" value="BTB_POZ_ZBTB_KLHL-like"/>
    <property type="match status" value="1"/>
</dbReference>
<dbReference type="OrthoDB" id="3218112at2759"/>
<evidence type="ECO:0000313" key="3">
    <source>
        <dbReference type="EMBL" id="TFY59748.1"/>
    </source>
</evidence>
<evidence type="ECO:0000259" key="2">
    <source>
        <dbReference type="PROSITE" id="PS50097"/>
    </source>
</evidence>
<evidence type="ECO:0000256" key="1">
    <source>
        <dbReference type="SAM" id="MobiDB-lite"/>
    </source>
</evidence>
<dbReference type="InterPro" id="IPR000210">
    <property type="entry name" value="BTB/POZ_dom"/>
</dbReference>
<dbReference type="Proteomes" id="UP000298327">
    <property type="component" value="Unassembled WGS sequence"/>
</dbReference>
<reference evidence="3 4" key="1">
    <citation type="submission" date="2019-02" db="EMBL/GenBank/DDBJ databases">
        <title>Genome sequencing of the rare red list fungi Dentipellis fragilis.</title>
        <authorList>
            <person name="Buettner E."/>
            <person name="Kellner H."/>
        </authorList>
    </citation>
    <scope>NUCLEOTIDE SEQUENCE [LARGE SCALE GENOMIC DNA]</scope>
    <source>
        <strain evidence="3 4">DSM 105465</strain>
    </source>
</reference>
<organism evidence="3 4">
    <name type="scientific">Dentipellis fragilis</name>
    <dbReference type="NCBI Taxonomy" id="205917"/>
    <lineage>
        <taxon>Eukaryota</taxon>
        <taxon>Fungi</taxon>
        <taxon>Dikarya</taxon>
        <taxon>Basidiomycota</taxon>
        <taxon>Agaricomycotina</taxon>
        <taxon>Agaricomycetes</taxon>
        <taxon>Russulales</taxon>
        <taxon>Hericiaceae</taxon>
        <taxon>Dentipellis</taxon>
    </lineage>
</organism>
<evidence type="ECO:0000313" key="4">
    <source>
        <dbReference type="Proteomes" id="UP000298327"/>
    </source>
</evidence>
<feature type="region of interest" description="Disordered" evidence="1">
    <location>
        <begin position="27"/>
        <end position="47"/>
    </location>
</feature>
<dbReference type="SMART" id="SM00225">
    <property type="entry name" value="BTB"/>
    <property type="match status" value="1"/>
</dbReference>
<dbReference type="AlphaFoldDB" id="A0A4Y9YCZ7"/>
<dbReference type="PANTHER" id="PTHR24413">
    <property type="entry name" value="SPECKLE-TYPE POZ PROTEIN"/>
    <property type="match status" value="1"/>
</dbReference>
<dbReference type="EMBL" id="SEOQ01000600">
    <property type="protein sequence ID" value="TFY59748.1"/>
    <property type="molecule type" value="Genomic_DNA"/>
</dbReference>
<keyword evidence="4" id="KW-1185">Reference proteome</keyword>
<dbReference type="Pfam" id="PF00651">
    <property type="entry name" value="BTB"/>
    <property type="match status" value="1"/>
</dbReference>
<sequence length="407" mass="46850">MPPRAREPPPLPLSGITGLRLVSEGRRRQTQMTLEEDQVSAEDRSLEIDNRQTRNPLLLIALVAQWRDQEDGPVVFRVHKSILARSSSVFDDMFSLSAGEAMELYDGVPLVRMPDTGEDLESFLQYLYCDPLLSLKPYDPDMPLKVRPLLRMADKFQVDALREHIVAQLVSDWPQTVRQWDKLESEIKAREDTLSSDYQYQQKWIFVDDQFPEPASAIRLARDFNMPEILGPAFYHLSRINIESNWDASRGVDQHGKPRRLCGRGYRTARWELLEKEYYVSVLRGRHRLKAAAAKALNFMRVPSRSQAEKDQNPCTPKCDAEKLWFSWRDLNVRLAVTDDVLATLRVYAEETLDTFDDHMCTFCYLKASAYICKCRKKLWEGLGEYFGLPAREGSASGDSSSEEEES</sequence>
<dbReference type="PROSITE" id="PS50097">
    <property type="entry name" value="BTB"/>
    <property type="match status" value="1"/>
</dbReference>
<dbReference type="SUPFAM" id="SSF54695">
    <property type="entry name" value="POZ domain"/>
    <property type="match status" value="1"/>
</dbReference>
<accession>A0A4Y9YCZ7</accession>
<protein>
    <recommendedName>
        <fullName evidence="2">BTB domain-containing protein</fullName>
    </recommendedName>
</protein>
<proteinExistence type="predicted"/>
<dbReference type="InterPro" id="IPR011333">
    <property type="entry name" value="SKP1/BTB/POZ_sf"/>
</dbReference>
<feature type="domain" description="BTB" evidence="2">
    <location>
        <begin position="58"/>
        <end position="128"/>
    </location>
</feature>
<gene>
    <name evidence="3" type="ORF">EVG20_g7671</name>
</gene>
<dbReference type="STRING" id="205917.A0A4Y9YCZ7"/>
<comment type="caution">
    <text evidence="3">The sequence shown here is derived from an EMBL/GenBank/DDBJ whole genome shotgun (WGS) entry which is preliminary data.</text>
</comment>